<evidence type="ECO:0000313" key="3">
    <source>
        <dbReference type="Proteomes" id="UP001589748"/>
    </source>
</evidence>
<keyword evidence="1" id="KW-0472">Membrane</keyword>
<sequence>MSRPSADVPADHLAARYGRSPRGGRPWYRRPLPLLGAVVAALLVLAYGAWIAVEQTQGPTATEIGHRILDDSTAELRLEINHEPGVAARCTVAALSETSAEVGLLDVDVAADEPAAVQRTVTVRTTARAVTVRVGSCSEVRAS</sequence>
<keyword evidence="1" id="KW-0812">Transmembrane</keyword>
<protein>
    <submittedName>
        <fullName evidence="2">DUF4307 domain-containing protein</fullName>
    </submittedName>
</protein>
<dbReference type="InterPro" id="IPR025443">
    <property type="entry name" value="DUF4307"/>
</dbReference>
<comment type="caution">
    <text evidence="2">The sequence shown here is derived from an EMBL/GenBank/DDBJ whole genome shotgun (WGS) entry which is preliminary data.</text>
</comment>
<feature type="transmembrane region" description="Helical" evidence="1">
    <location>
        <begin position="32"/>
        <end position="53"/>
    </location>
</feature>
<name>A0ABV5LNI8_9ACTN</name>
<keyword evidence="3" id="KW-1185">Reference proteome</keyword>
<proteinExistence type="predicted"/>
<organism evidence="2 3">
    <name type="scientific">Kineococcus gynurae</name>
    <dbReference type="NCBI Taxonomy" id="452979"/>
    <lineage>
        <taxon>Bacteria</taxon>
        <taxon>Bacillati</taxon>
        <taxon>Actinomycetota</taxon>
        <taxon>Actinomycetes</taxon>
        <taxon>Kineosporiales</taxon>
        <taxon>Kineosporiaceae</taxon>
        <taxon>Kineococcus</taxon>
    </lineage>
</organism>
<keyword evidence="1" id="KW-1133">Transmembrane helix</keyword>
<accession>A0ABV5LNI8</accession>
<dbReference type="Proteomes" id="UP001589748">
    <property type="component" value="Unassembled WGS sequence"/>
</dbReference>
<dbReference type="EMBL" id="JBHMDM010000001">
    <property type="protein sequence ID" value="MFB9375658.1"/>
    <property type="molecule type" value="Genomic_DNA"/>
</dbReference>
<evidence type="ECO:0000256" key="1">
    <source>
        <dbReference type="SAM" id="Phobius"/>
    </source>
</evidence>
<reference evidence="2 3" key="1">
    <citation type="submission" date="2024-09" db="EMBL/GenBank/DDBJ databases">
        <authorList>
            <person name="Sun Q."/>
            <person name="Mori K."/>
        </authorList>
    </citation>
    <scope>NUCLEOTIDE SEQUENCE [LARGE SCALE GENOMIC DNA]</scope>
    <source>
        <strain evidence="2 3">TISTR 1856</strain>
    </source>
</reference>
<gene>
    <name evidence="2" type="ORF">ACFFVI_01625</name>
</gene>
<evidence type="ECO:0000313" key="2">
    <source>
        <dbReference type="EMBL" id="MFB9375658.1"/>
    </source>
</evidence>
<dbReference type="RefSeq" id="WP_380140138.1">
    <property type="nucleotide sequence ID" value="NZ_JBHLUI010000012.1"/>
</dbReference>
<dbReference type="Pfam" id="PF14155">
    <property type="entry name" value="DUF4307"/>
    <property type="match status" value="1"/>
</dbReference>